<keyword evidence="3" id="KW-1185">Reference proteome</keyword>
<protein>
    <submittedName>
        <fullName evidence="2">Inner membrane protein YhaH</fullName>
    </submittedName>
</protein>
<dbReference type="RefSeq" id="WP_093975684.1">
    <property type="nucleotide sequence ID" value="NZ_FXXQ01000017.1"/>
</dbReference>
<feature type="transmembrane region" description="Helical" evidence="1">
    <location>
        <begin position="26"/>
        <end position="48"/>
    </location>
</feature>
<dbReference type="EMBL" id="FXXQ01000017">
    <property type="protein sequence ID" value="SMX25497.1"/>
    <property type="molecule type" value="Genomic_DNA"/>
</dbReference>
<feature type="transmembrane region" description="Helical" evidence="1">
    <location>
        <begin position="127"/>
        <end position="155"/>
    </location>
</feature>
<feature type="transmembrane region" description="Helical" evidence="1">
    <location>
        <begin position="60"/>
        <end position="78"/>
    </location>
</feature>
<reference evidence="2 3" key="1">
    <citation type="submission" date="2017-05" db="EMBL/GenBank/DDBJ databases">
        <authorList>
            <person name="Song R."/>
            <person name="Chenine A.L."/>
            <person name="Ruprecht R.M."/>
        </authorList>
    </citation>
    <scope>NUCLEOTIDE SEQUENCE [LARGE SCALE GENOMIC DNA]</scope>
    <source>
        <strain evidence="2 3">CECT 8489</strain>
    </source>
</reference>
<dbReference type="InterPro" id="IPR008523">
    <property type="entry name" value="DUF805"/>
</dbReference>
<dbReference type="PANTHER" id="PTHR34980">
    <property type="entry name" value="INNER MEMBRANE PROTEIN-RELATED-RELATED"/>
    <property type="match status" value="1"/>
</dbReference>
<dbReference type="PANTHER" id="PTHR34980:SF2">
    <property type="entry name" value="INNER MEMBRANE PROTEIN YHAH-RELATED"/>
    <property type="match status" value="1"/>
</dbReference>
<dbReference type="Proteomes" id="UP000201838">
    <property type="component" value="Unassembled WGS sequence"/>
</dbReference>
<accession>A0A238J4F1</accession>
<dbReference type="AlphaFoldDB" id="A0A238J4F1"/>
<evidence type="ECO:0000256" key="1">
    <source>
        <dbReference type="SAM" id="Phobius"/>
    </source>
</evidence>
<keyword evidence="1" id="KW-1133">Transmembrane helix</keyword>
<feature type="transmembrane region" description="Helical" evidence="1">
    <location>
        <begin position="90"/>
        <end position="115"/>
    </location>
</feature>
<proteinExistence type="predicted"/>
<evidence type="ECO:0000313" key="3">
    <source>
        <dbReference type="Proteomes" id="UP000201838"/>
    </source>
</evidence>
<gene>
    <name evidence="2" type="primary">yhaH_2</name>
    <name evidence="2" type="ORF">BOA8489_03640</name>
</gene>
<organism evidence="2 3">
    <name type="scientific">Boseongicola aestuarii</name>
    <dbReference type="NCBI Taxonomy" id="1470561"/>
    <lineage>
        <taxon>Bacteria</taxon>
        <taxon>Pseudomonadati</taxon>
        <taxon>Pseudomonadota</taxon>
        <taxon>Alphaproteobacteria</taxon>
        <taxon>Rhodobacterales</taxon>
        <taxon>Paracoccaceae</taxon>
        <taxon>Boseongicola</taxon>
    </lineage>
</organism>
<keyword evidence="1" id="KW-0472">Membrane</keyword>
<dbReference type="OrthoDB" id="9812349at2"/>
<keyword evidence="1" id="KW-0812">Transmembrane</keyword>
<evidence type="ECO:0000313" key="2">
    <source>
        <dbReference type="EMBL" id="SMX25497.1"/>
    </source>
</evidence>
<name>A0A238J4F1_9RHOB</name>
<dbReference type="Pfam" id="PF05656">
    <property type="entry name" value="DUF805"/>
    <property type="match status" value="1"/>
</dbReference>
<dbReference type="GO" id="GO:0005886">
    <property type="term" value="C:plasma membrane"/>
    <property type="evidence" value="ECO:0007669"/>
    <property type="project" value="TreeGrafter"/>
</dbReference>
<sequence>MGLVEAIKTCLAKYFVFSGRAVRSEYWWFVLFVIIFSIVLAIVDASLFGVNPETGESSQVFTPIFQLAIVVPMLAAGWRRLHDTGRPGWYLLLPAALGIATMFMLFSGIAVFSVLEQGADDPDALRGPAALLGVTGLMVVGVLQLILSVLMIWWLSRPSQEGTNDYGPPAV</sequence>